<feature type="signal peptide" evidence="1">
    <location>
        <begin position="1"/>
        <end position="20"/>
    </location>
</feature>
<dbReference type="RefSeq" id="WP_113890681.1">
    <property type="nucleotide sequence ID" value="NZ_QNRK01000021.1"/>
</dbReference>
<evidence type="ECO:0008006" key="4">
    <source>
        <dbReference type="Google" id="ProtNLM"/>
    </source>
</evidence>
<organism evidence="2 3">
    <name type="scientific">Roseiarcus fermentans</name>
    <dbReference type="NCBI Taxonomy" id="1473586"/>
    <lineage>
        <taxon>Bacteria</taxon>
        <taxon>Pseudomonadati</taxon>
        <taxon>Pseudomonadota</taxon>
        <taxon>Alphaproteobacteria</taxon>
        <taxon>Hyphomicrobiales</taxon>
        <taxon>Roseiarcaceae</taxon>
        <taxon>Roseiarcus</taxon>
    </lineage>
</organism>
<feature type="chain" id="PRO_5016942168" description="Aspartyl protease" evidence="1">
    <location>
        <begin position="21"/>
        <end position="370"/>
    </location>
</feature>
<keyword evidence="1" id="KW-0732">Signal</keyword>
<dbReference type="OrthoDB" id="5631361at2"/>
<protein>
    <recommendedName>
        <fullName evidence="4">Aspartyl protease</fullName>
    </recommendedName>
</protein>
<dbReference type="EMBL" id="QNRK01000021">
    <property type="protein sequence ID" value="RBP09663.1"/>
    <property type="molecule type" value="Genomic_DNA"/>
</dbReference>
<keyword evidence="3" id="KW-1185">Reference proteome</keyword>
<accession>A0A366F4S6</accession>
<comment type="caution">
    <text evidence="2">The sequence shown here is derived from an EMBL/GenBank/DDBJ whole genome shotgun (WGS) entry which is preliminary data.</text>
</comment>
<proteinExistence type="predicted"/>
<dbReference type="AlphaFoldDB" id="A0A366F4S6"/>
<evidence type="ECO:0000313" key="2">
    <source>
        <dbReference type="EMBL" id="RBP09663.1"/>
    </source>
</evidence>
<dbReference type="Proteomes" id="UP000253529">
    <property type="component" value="Unassembled WGS sequence"/>
</dbReference>
<evidence type="ECO:0000256" key="1">
    <source>
        <dbReference type="SAM" id="SignalP"/>
    </source>
</evidence>
<evidence type="ECO:0000313" key="3">
    <source>
        <dbReference type="Proteomes" id="UP000253529"/>
    </source>
</evidence>
<sequence length="370" mass="38392">MIRPFPALLALCAASLPAAAAEAPPAGLTLGTDSVAIPFANAAPDGGPLTGSPRILVRFDGGRATAFIMDTGSQGVVVSRDVWSPPPGAPALRPGHIVYTSSGVVLSGSFYDAALAIGSGAATAVLRVPALVVDRQGCRPRARACVPHGNAAHVAMFGVGFGQEGAGQPEGAPPTNPFLNVVSINGRPVTLAARGYVITPHGVTLGLTRDNTAGFRFAALERDEAGGDWRPIRATITVNGVSGPATVLNDTGIRYMYLRPPPGADVRTVPEAEAPLACVRFKPCAAAGTRIRVAFGDPSAPALVYDVAIGRDGLPDPDAAAPEWVTVLNERPEGFVNTGYHFFNAYSYLYDDADGYVGFRANPEREPGRR</sequence>
<gene>
    <name evidence="2" type="ORF">DFR50_1217</name>
</gene>
<name>A0A366F4S6_9HYPH</name>
<reference evidence="2 3" key="1">
    <citation type="submission" date="2018-06" db="EMBL/GenBank/DDBJ databases">
        <title>Genomic Encyclopedia of Type Strains, Phase IV (KMG-IV): sequencing the most valuable type-strain genomes for metagenomic binning, comparative biology and taxonomic classification.</title>
        <authorList>
            <person name="Goeker M."/>
        </authorList>
    </citation>
    <scope>NUCLEOTIDE SEQUENCE [LARGE SCALE GENOMIC DNA]</scope>
    <source>
        <strain evidence="2 3">DSM 24875</strain>
    </source>
</reference>